<organism evidence="3 4">
    <name type="scientific">Botryotinia fuckeliana (strain T4)</name>
    <name type="common">Noble rot fungus</name>
    <name type="synonym">Botrytis cinerea</name>
    <dbReference type="NCBI Taxonomy" id="999810"/>
    <lineage>
        <taxon>Eukaryota</taxon>
        <taxon>Fungi</taxon>
        <taxon>Dikarya</taxon>
        <taxon>Ascomycota</taxon>
        <taxon>Pezizomycotina</taxon>
        <taxon>Leotiomycetes</taxon>
        <taxon>Helotiales</taxon>
        <taxon>Sclerotiniaceae</taxon>
        <taxon>Botrytis</taxon>
    </lineage>
</organism>
<protein>
    <submittedName>
        <fullName evidence="3">Uncharacterized protein</fullName>
    </submittedName>
</protein>
<dbReference type="AlphaFoldDB" id="G2YC76"/>
<gene>
    <name evidence="3" type="ORF">BofuT4_P099560.1</name>
</gene>
<name>G2YC76_BOTF4</name>
<dbReference type="Proteomes" id="UP000008177">
    <property type="component" value="Unplaced contigs"/>
</dbReference>
<proteinExistence type="predicted"/>
<dbReference type="HOGENOM" id="CLU_1916767_0_0_1"/>
<evidence type="ECO:0000256" key="2">
    <source>
        <dbReference type="SAM" id="Phobius"/>
    </source>
</evidence>
<reference evidence="4" key="1">
    <citation type="journal article" date="2011" name="PLoS Genet.">
        <title>Genomic analysis of the necrotrophic fungal pathogens Sclerotinia sclerotiorum and Botrytis cinerea.</title>
        <authorList>
            <person name="Amselem J."/>
            <person name="Cuomo C.A."/>
            <person name="van Kan J.A."/>
            <person name="Viaud M."/>
            <person name="Benito E.P."/>
            <person name="Couloux A."/>
            <person name="Coutinho P.M."/>
            <person name="de Vries R.P."/>
            <person name="Dyer P.S."/>
            <person name="Fillinger S."/>
            <person name="Fournier E."/>
            <person name="Gout L."/>
            <person name="Hahn M."/>
            <person name="Kohn L."/>
            <person name="Lapalu N."/>
            <person name="Plummer K.M."/>
            <person name="Pradier J.M."/>
            <person name="Quevillon E."/>
            <person name="Sharon A."/>
            <person name="Simon A."/>
            <person name="ten Have A."/>
            <person name="Tudzynski B."/>
            <person name="Tudzynski P."/>
            <person name="Wincker P."/>
            <person name="Andrew M."/>
            <person name="Anthouard V."/>
            <person name="Beever R.E."/>
            <person name="Beffa R."/>
            <person name="Benoit I."/>
            <person name="Bouzid O."/>
            <person name="Brault B."/>
            <person name="Chen Z."/>
            <person name="Choquer M."/>
            <person name="Collemare J."/>
            <person name="Cotton P."/>
            <person name="Danchin E.G."/>
            <person name="Da Silva C."/>
            <person name="Gautier A."/>
            <person name="Giraud C."/>
            <person name="Giraud T."/>
            <person name="Gonzalez C."/>
            <person name="Grossetete S."/>
            <person name="Guldener U."/>
            <person name="Henrissat B."/>
            <person name="Howlett B.J."/>
            <person name="Kodira C."/>
            <person name="Kretschmer M."/>
            <person name="Lappartient A."/>
            <person name="Leroch M."/>
            <person name="Levis C."/>
            <person name="Mauceli E."/>
            <person name="Neuveglise C."/>
            <person name="Oeser B."/>
            <person name="Pearson M."/>
            <person name="Poulain J."/>
            <person name="Poussereau N."/>
            <person name="Quesneville H."/>
            <person name="Rascle C."/>
            <person name="Schumacher J."/>
            <person name="Segurens B."/>
            <person name="Sexton A."/>
            <person name="Silva E."/>
            <person name="Sirven C."/>
            <person name="Soanes D.M."/>
            <person name="Talbot N.J."/>
            <person name="Templeton M."/>
            <person name="Yandava C."/>
            <person name="Yarden O."/>
            <person name="Zeng Q."/>
            <person name="Rollins J.A."/>
            <person name="Lebrun M.H."/>
            <person name="Dickman M."/>
        </authorList>
    </citation>
    <scope>NUCLEOTIDE SEQUENCE [LARGE SCALE GENOMIC DNA]</scope>
    <source>
        <strain evidence="4">T4</strain>
    </source>
</reference>
<feature type="region of interest" description="Disordered" evidence="1">
    <location>
        <begin position="1"/>
        <end position="23"/>
    </location>
</feature>
<evidence type="ECO:0000313" key="3">
    <source>
        <dbReference type="EMBL" id="CCD34767.1"/>
    </source>
</evidence>
<keyword evidence="2" id="KW-0812">Transmembrane</keyword>
<evidence type="ECO:0000313" key="4">
    <source>
        <dbReference type="Proteomes" id="UP000008177"/>
    </source>
</evidence>
<accession>G2YC76</accession>
<feature type="transmembrane region" description="Helical" evidence="2">
    <location>
        <begin position="31"/>
        <end position="50"/>
    </location>
</feature>
<dbReference type="InParanoid" id="G2YC76"/>
<keyword evidence="2" id="KW-0472">Membrane</keyword>
<sequence>MVREMQRNAAKAERNMHDSVSKAKSGAESRMSYTFTLLVLMTVAFFIDGLDRRDGLPNGFQMASIKGTTTRSIHYCLNTHKSISHRHLHRLDSCAMSQRTTDNDYTNNTSLTTKLGSSRAVEKTGHSSIWLS</sequence>
<keyword evidence="2" id="KW-1133">Transmembrane helix</keyword>
<dbReference type="EMBL" id="FQ790315">
    <property type="protein sequence ID" value="CCD34767.1"/>
    <property type="molecule type" value="Genomic_DNA"/>
</dbReference>
<evidence type="ECO:0000256" key="1">
    <source>
        <dbReference type="SAM" id="MobiDB-lite"/>
    </source>
</evidence>